<organism evidence="2 3">
    <name type="scientific">Mesobacillus zeae</name>
    <dbReference type="NCBI Taxonomy" id="1917180"/>
    <lineage>
        <taxon>Bacteria</taxon>
        <taxon>Bacillati</taxon>
        <taxon>Bacillota</taxon>
        <taxon>Bacilli</taxon>
        <taxon>Bacillales</taxon>
        <taxon>Bacillaceae</taxon>
        <taxon>Mesobacillus</taxon>
    </lineage>
</organism>
<name>A0A398BHC3_9BACI</name>
<protein>
    <submittedName>
        <fullName evidence="2">Uncharacterized protein</fullName>
    </submittedName>
</protein>
<keyword evidence="1" id="KW-0812">Transmembrane</keyword>
<dbReference type="OrthoDB" id="2454059at2"/>
<keyword evidence="3" id="KW-1185">Reference proteome</keyword>
<keyword evidence="1" id="KW-1133">Transmembrane helix</keyword>
<dbReference type="AlphaFoldDB" id="A0A398BHC3"/>
<accession>A0A398BHC3</accession>
<feature type="transmembrane region" description="Helical" evidence="1">
    <location>
        <begin position="63"/>
        <end position="83"/>
    </location>
</feature>
<proteinExistence type="predicted"/>
<evidence type="ECO:0000313" key="2">
    <source>
        <dbReference type="EMBL" id="RID89014.1"/>
    </source>
</evidence>
<evidence type="ECO:0000256" key="1">
    <source>
        <dbReference type="SAM" id="Phobius"/>
    </source>
</evidence>
<comment type="caution">
    <text evidence="2">The sequence shown here is derived from an EMBL/GenBank/DDBJ whole genome shotgun (WGS) entry which is preliminary data.</text>
</comment>
<dbReference type="EMBL" id="QWVT01000001">
    <property type="protein sequence ID" value="RID89014.1"/>
    <property type="molecule type" value="Genomic_DNA"/>
</dbReference>
<evidence type="ECO:0000313" key="3">
    <source>
        <dbReference type="Proteomes" id="UP000265816"/>
    </source>
</evidence>
<reference evidence="2" key="1">
    <citation type="submission" date="2018-08" db="EMBL/GenBank/DDBJ databases">
        <title>Bacillus jemisoniae sp. nov., Bacillus chryseoplanitiae sp. nov., Bacillus resnikiae sp. nov., and Bacillus frankliniae sp. nov., isolated from Viking spacecraft and associated surfaces.</title>
        <authorList>
            <person name="Seuylemezian A."/>
            <person name="Vaishampayan P."/>
        </authorList>
    </citation>
    <scope>NUCLEOTIDE SEQUENCE [LARGE SCALE GENOMIC DNA]</scope>
    <source>
        <strain evidence="2">JJ-247</strain>
    </source>
</reference>
<sequence length="118" mass="12179">MRGETNAPRRSGTAVKAAVGIGIALVSLTFGDVSLAAAGAVDAAVTAKVVTMFTPLVDLVRALSYPISLVMMLGGGLSVMIGLSERGFSMIQRAGLGYVLVQMLPILMDLLVEITKAL</sequence>
<gene>
    <name evidence="2" type="ORF">D1970_00005</name>
</gene>
<keyword evidence="1" id="KW-0472">Membrane</keyword>
<dbReference type="Proteomes" id="UP000265816">
    <property type="component" value="Unassembled WGS sequence"/>
</dbReference>